<dbReference type="Gene3D" id="3.40.640.10">
    <property type="entry name" value="Type I PLP-dependent aspartate aminotransferase-like (Major domain)"/>
    <property type="match status" value="1"/>
</dbReference>
<dbReference type="InterPro" id="IPR015424">
    <property type="entry name" value="PyrdxlP-dep_Trfase"/>
</dbReference>
<dbReference type="InterPro" id="IPR015421">
    <property type="entry name" value="PyrdxlP-dep_Trfase_major"/>
</dbReference>
<evidence type="ECO:0000313" key="8">
    <source>
        <dbReference type="EMBL" id="MPM19869.1"/>
    </source>
</evidence>
<dbReference type="CDD" id="cd00610">
    <property type="entry name" value="OAT_like"/>
    <property type="match status" value="1"/>
</dbReference>
<dbReference type="PROSITE" id="PS00600">
    <property type="entry name" value="AA_TRANSFER_CLASS_3"/>
    <property type="match status" value="1"/>
</dbReference>
<dbReference type="FunFam" id="3.40.640.10:FF:000021">
    <property type="entry name" value="Glutamate-1-semialdehyde 2,1-aminomutase"/>
    <property type="match status" value="1"/>
</dbReference>
<dbReference type="SUPFAM" id="SSF53383">
    <property type="entry name" value="PLP-dependent transferases"/>
    <property type="match status" value="1"/>
</dbReference>
<accession>A0A644XUW2</accession>
<name>A0A644XUW2_9ZZZZ</name>
<proteinExistence type="inferred from homology"/>
<keyword evidence="7" id="KW-0627">Porphyrin biosynthesis</keyword>
<comment type="similarity">
    <text evidence="3">Belongs to the class-III pyridoxal-phosphate-dependent aminotransferase family. HemL subfamily.</text>
</comment>
<dbReference type="GO" id="GO:0042286">
    <property type="term" value="F:glutamate-1-semialdehyde 2,1-aminomutase activity"/>
    <property type="evidence" value="ECO:0007669"/>
    <property type="project" value="UniProtKB-EC"/>
</dbReference>
<evidence type="ECO:0000256" key="4">
    <source>
        <dbReference type="ARBA" id="ARBA00012143"/>
    </source>
</evidence>
<dbReference type="AlphaFoldDB" id="A0A644XUW2"/>
<dbReference type="EMBL" id="VSSQ01003260">
    <property type="protein sequence ID" value="MPM19869.1"/>
    <property type="molecule type" value="Genomic_DNA"/>
</dbReference>
<dbReference type="GO" id="GO:0030170">
    <property type="term" value="F:pyridoxal phosphate binding"/>
    <property type="evidence" value="ECO:0007669"/>
    <property type="project" value="InterPro"/>
</dbReference>
<evidence type="ECO:0000256" key="2">
    <source>
        <dbReference type="ARBA" id="ARBA00004819"/>
    </source>
</evidence>
<organism evidence="8">
    <name type="scientific">bioreactor metagenome</name>
    <dbReference type="NCBI Taxonomy" id="1076179"/>
    <lineage>
        <taxon>unclassified sequences</taxon>
        <taxon>metagenomes</taxon>
        <taxon>ecological metagenomes</taxon>
    </lineage>
</organism>
<protein>
    <recommendedName>
        <fullName evidence="4">glutamate-1-semialdehyde 2,1-aminomutase</fullName>
        <ecNumber evidence="4">5.4.3.8</ecNumber>
    </recommendedName>
</protein>
<comment type="caution">
    <text evidence="8">The sequence shown here is derived from an EMBL/GenBank/DDBJ whole genome shotgun (WGS) entry which is preliminary data.</text>
</comment>
<keyword evidence="5" id="KW-0663">Pyridoxal phosphate</keyword>
<dbReference type="GO" id="GO:0008483">
    <property type="term" value="F:transaminase activity"/>
    <property type="evidence" value="ECO:0007669"/>
    <property type="project" value="InterPro"/>
</dbReference>
<comment type="pathway">
    <text evidence="2">Porphyrin-containing compound metabolism; protoporphyrin-IX biosynthesis; 5-aminolevulinate from L-glutamyl-tRNA(Glu): step 2/2.</text>
</comment>
<comment type="cofactor">
    <cofactor evidence="1">
        <name>pyridoxal 5'-phosphate</name>
        <dbReference type="ChEBI" id="CHEBI:597326"/>
    </cofactor>
</comment>
<sequence length="424" mass="45508">MQKNLSEKAYKEAAAFIPGGVNSPVRALKSVGATPIFVKNAKGATFTDIDGNEYIDFCLSWGVFIHGHAHPAVNQAAVDTIQHGTSYGIPSLQETTLAKLVVGAVPSIEKVRFVNSGTEAVMSAIRLARAFTGRDIIVKFDGCYHGHADHLLVAAGSGVAGLSASSSKGVPADFTRHTISLPFNDLAGVKDLFATHGDKIAAVITEPVPANMGVVLPHEDFLPGLREITRQHGALLIFDEVITGFRLSKGGAQELYGIQPDLTTLGKIVGGGFPAAAFGGRADIMDMLAPLGGVYQAGTLSGNPVAMSAGIRTLQLLESAYFYPDLQAKTDWFISELKQIIKGKDIQLNHIGSMFTLFFSRDKINNFEDAAKADATLFGQFYRNMLEQHIYLSPSPFEANFISVAHTKEQLERTLEAIKIANSE</sequence>
<evidence type="ECO:0000256" key="7">
    <source>
        <dbReference type="ARBA" id="ARBA00023244"/>
    </source>
</evidence>
<dbReference type="UniPathway" id="UPA00251">
    <property type="reaction ID" value="UER00317"/>
</dbReference>
<dbReference type="InterPro" id="IPR049704">
    <property type="entry name" value="Aminotrans_3_PPA_site"/>
</dbReference>
<evidence type="ECO:0000256" key="6">
    <source>
        <dbReference type="ARBA" id="ARBA00023235"/>
    </source>
</evidence>
<dbReference type="InterPro" id="IPR005814">
    <property type="entry name" value="Aminotrans_3"/>
</dbReference>
<dbReference type="InterPro" id="IPR015422">
    <property type="entry name" value="PyrdxlP-dep_Trfase_small"/>
</dbReference>
<dbReference type="GO" id="GO:0006782">
    <property type="term" value="P:protoporphyrinogen IX biosynthetic process"/>
    <property type="evidence" value="ECO:0007669"/>
    <property type="project" value="UniProtKB-UniPathway"/>
</dbReference>
<dbReference type="PANTHER" id="PTHR43713">
    <property type="entry name" value="GLUTAMATE-1-SEMIALDEHYDE 2,1-AMINOMUTASE"/>
    <property type="match status" value="1"/>
</dbReference>
<gene>
    <name evidence="8" type="primary">hemL_15</name>
    <name evidence="8" type="ORF">SDC9_66296</name>
</gene>
<dbReference type="HAMAP" id="MF_00375">
    <property type="entry name" value="HemL_aminotrans_3"/>
    <property type="match status" value="1"/>
</dbReference>
<dbReference type="InterPro" id="IPR004639">
    <property type="entry name" value="4pyrrol_synth_GluAld_NH2Trfase"/>
</dbReference>
<keyword evidence="6 8" id="KW-0413">Isomerase</keyword>
<dbReference type="NCBIfam" id="TIGR00713">
    <property type="entry name" value="hemL"/>
    <property type="match status" value="1"/>
</dbReference>
<reference evidence="8" key="1">
    <citation type="submission" date="2019-08" db="EMBL/GenBank/DDBJ databases">
        <authorList>
            <person name="Kucharzyk K."/>
            <person name="Murdoch R.W."/>
            <person name="Higgins S."/>
            <person name="Loffler F."/>
        </authorList>
    </citation>
    <scope>NUCLEOTIDE SEQUENCE</scope>
</reference>
<dbReference type="Pfam" id="PF00202">
    <property type="entry name" value="Aminotran_3"/>
    <property type="match status" value="1"/>
</dbReference>
<dbReference type="PANTHER" id="PTHR43713:SF3">
    <property type="entry name" value="GLUTAMATE-1-SEMIALDEHYDE 2,1-AMINOMUTASE 1, CHLOROPLASTIC-RELATED"/>
    <property type="match status" value="1"/>
</dbReference>
<evidence type="ECO:0000256" key="1">
    <source>
        <dbReference type="ARBA" id="ARBA00001933"/>
    </source>
</evidence>
<dbReference type="Gene3D" id="3.90.1150.10">
    <property type="entry name" value="Aspartate Aminotransferase, domain 1"/>
    <property type="match status" value="1"/>
</dbReference>
<evidence type="ECO:0000256" key="3">
    <source>
        <dbReference type="ARBA" id="ARBA00008981"/>
    </source>
</evidence>
<evidence type="ECO:0000256" key="5">
    <source>
        <dbReference type="ARBA" id="ARBA00022898"/>
    </source>
</evidence>
<dbReference type="EC" id="5.4.3.8" evidence="4"/>
<dbReference type="NCBIfam" id="NF000818">
    <property type="entry name" value="PRK00062.1"/>
    <property type="match status" value="1"/>
</dbReference>